<feature type="domain" description="G-protein coupled receptors family 1 profile" evidence="12">
    <location>
        <begin position="1409"/>
        <end position="1691"/>
    </location>
</feature>
<comment type="subcellular location">
    <subcellularLocation>
        <location evidence="1">Membrane</location>
    </subcellularLocation>
</comment>
<dbReference type="PANTHER" id="PTHR24033">
    <property type="entry name" value="EGF-LIKE DOMAIN-CONTAINING PROTEIN"/>
    <property type="match status" value="1"/>
</dbReference>
<feature type="transmembrane region" description="Helical" evidence="9">
    <location>
        <begin position="1639"/>
        <end position="1661"/>
    </location>
</feature>
<keyword evidence="10" id="KW-0732">Signal</keyword>
<dbReference type="Gene3D" id="1.20.1070.10">
    <property type="entry name" value="Rhodopsin 7-helix transmembrane proteins"/>
    <property type="match status" value="1"/>
</dbReference>
<dbReference type="GO" id="GO:0016020">
    <property type="term" value="C:membrane"/>
    <property type="evidence" value="ECO:0007669"/>
    <property type="project" value="UniProtKB-SubCell"/>
</dbReference>
<dbReference type="SMART" id="SM00192">
    <property type="entry name" value="LDLa"/>
    <property type="match status" value="6"/>
</dbReference>
<feature type="disulfide bond" evidence="6">
    <location>
        <begin position="1198"/>
        <end position="1207"/>
    </location>
</feature>
<dbReference type="CDD" id="cd00637">
    <property type="entry name" value="7tm_classA_rhodopsin-like"/>
    <property type="match status" value="1"/>
</dbReference>
<feature type="disulfide bond" evidence="6">
    <location>
        <begin position="1127"/>
        <end position="1137"/>
    </location>
</feature>
<dbReference type="InterPro" id="IPR051830">
    <property type="entry name" value="NOTCH_homolog"/>
</dbReference>
<dbReference type="SUPFAM" id="SSF81321">
    <property type="entry name" value="Family A G protein-coupled receptor-like"/>
    <property type="match status" value="1"/>
</dbReference>
<feature type="disulfide bond" evidence="7">
    <location>
        <begin position="660"/>
        <end position="678"/>
    </location>
</feature>
<dbReference type="InterPro" id="IPR002172">
    <property type="entry name" value="LDrepeatLR_classA_rpt"/>
</dbReference>
<feature type="disulfide bond" evidence="7">
    <location>
        <begin position="189"/>
        <end position="204"/>
    </location>
</feature>
<evidence type="ECO:0000256" key="3">
    <source>
        <dbReference type="ARBA" id="ARBA00022989"/>
    </source>
</evidence>
<feature type="disulfide bond" evidence="7">
    <location>
        <begin position="838"/>
        <end position="853"/>
    </location>
</feature>
<dbReference type="SUPFAM" id="SSF57196">
    <property type="entry name" value="EGF/Laminin"/>
    <property type="match status" value="2"/>
</dbReference>
<feature type="chain" id="PRO_5032560245" evidence="10">
    <location>
        <begin position="19"/>
        <end position="2076"/>
    </location>
</feature>
<dbReference type="CDD" id="cd00112">
    <property type="entry name" value="LDLa"/>
    <property type="match status" value="2"/>
</dbReference>
<feature type="signal peptide" evidence="10">
    <location>
        <begin position="1"/>
        <end position="18"/>
    </location>
</feature>
<sequence>MLTSFVATFLLIFSDTYGRVLLYNTENGEAFEKFDCVYYTYNDGEEISYCRRPGGSQTLVRNRSECDNQGQKKYFRDLLDQKIHPSEILNWSSSVEMVDLYARAFYNRSLIDDNDDRFVCNCTNSGTFGKYCEYKLTHEAKFFSEAINAQFEQKENGDEWNTQRYGKILCYETLSCLSSPLCLDWREICDSFQRCSNGTDEENCDKLEFNECEYDEFRCTNGMCIAEEFWLDGDNDCMDWSDEYFSDGGDSCQFHPNAIECDEHTCSRMWYSCGDGQCVQWSSRMDFNRFESAKNDCFTKRNRNYMCEASSNPPAWTLESGLCWPDKDYDDPRYPPWNLIIASNLTNKEKCQYLFRCALSKGLEHDCPCNHSNCTPMMMSVCSSQNYLILYPPAGLINPNVLIYYNYSQFMENPSFQIFLLSGGIKCRGYFFQTKYSFEEPFYVALISYPLIHHKLCHFSDPIYGNRDFLSPIQNDKFCWNDSLTFNGRPYAVNLEICPYAGECISQYRIHDGTFDCLDASDEIMILDKNYCTGNAGRHRFQCFDDDYACLPLSHLGRDVPSCSNSYDKNWHGTGGLLRIQLLCSKTRTTHCHHLKAYIQQSSAKNSSNNASLVSTQRQESKKLIAFRSYCDTFWNLDNHIDELSSSCQHWVCEHDRYRCRTGQCILLDWVCDGEWDCADASDEEAIVLNQPWTIHNAHLTNLPSQLEKCRERYSKPPFWKICNTSFEFGCYLSRVSNPLDIQSNTPCINLTQIGDGVEDCYNAHDEKNTFTAKTDNTNMWGFHFRCGSEHRSYVEFCSTLNCTEILCSKYRDKDGSCSNKKDAICHGDDRCKKNARCDGIVDCEDGEDEYWCPSGSLNDQRSYRFGKRQILDNHIDNIYLITYPPESMVDVNQQQVPKSSINLQNDSFFKVHSYQCNRGIAVLQMNETRCLCPPAYYGRWCEFFSDRISIIAHLDQNTLLTTMSKVTLKIKANFLFNNRIIDHHEFTIIPTFERVKIIKHKFYLVYSRSAQMLVHKQRRYFNRTDVINNHPYSVHFDVFSLENENSIKEIGSWHYPIYFDYLPAFRLAIVLRFPSWLENTTHDACWQNRCNENSTCMPVFNQNNSYYCSCKSGYYGTNCSMYEYRCGTYCSVKAFCRPDHYDLQVKRNNPYCICALGHFGPHCNFKYDYCDSSPCLNNGTCLPNYDRSGEQAYMCNCSQQFYGNQCENEMAFVRVILNITRAVSARATIVQLYSGDASDLPLSIQHQKAYYGLPSMINYYHSSVYAPEFGFLKIYEDLSDPQYFIIYCQVQRMINITSSPQNCPHALSLLSEMRRIDESVPAIFKYHNICRNDTQHICFYDENYICICQPDHYGANCFIHDTQLDHCDKCLSGGKCLQGDPKDLNDFICLCPSCHQGHRCEFSLHAFGFTLDLLLVDYSKQVKIIYASIACLLFIIGFFNNFCSFITFKRPTPRKFGVGNFLFILTGLNQTALFFLFFKFIQITIEVSDLGTCRAISFLLPVFTRSTYWLTSWVTVDRLLIILIPTSSSLKNPRLSIGMSIATSIVLFLMHVPEIIHSVIIQYTPTGSFVYVTNFNTALASNYNRTSTLIHYIVPFFIQITCITFLIVLVARSRAKTVGQRVTFSEVLKKQFKTQKELYVTPTIAVISVLPQIILTFSFACTPLSDWQRHTLLATYLLSYAPQVLGFILHVLPSTNYKKEFNETFIAKKVTMTTKLSSNYSRSLRSTKSSSKEINDVHEHNKNSSTKKGKRLCKSTTQKTQSKKNNIRKRKYHRSKASNGSVKQRKQRVYTGLNGKYWTSQEKSTTTDIYNPVAGQSEIIGVHSYDKHGNPVGTHYDLGRDGAFNRYCVLIGQFYSDSAFSDVAMQKPIDALMVKGFQVKHVKSETEFLSELSTNLYRIVWVISSSSIQDPTFDVALIKFHASGGAIFLFADNVPYITHASNFLNKRFGITLTGCYGAQLTLTYKEKGYLETGHFGQHDIFTGITNLYEGHTICQPVYSTTASCSALTVLATSTDGNPNIAVFDPPATSTEGRLSFDSGFTKLYINWDDAGTARYIVNTTCWLAGIGGQAAMSHL</sequence>
<evidence type="ECO:0000256" key="1">
    <source>
        <dbReference type="ARBA" id="ARBA00004370"/>
    </source>
</evidence>
<feature type="domain" description="EGF-like" evidence="11">
    <location>
        <begin position="1123"/>
        <end position="1165"/>
    </location>
</feature>
<dbReference type="SMART" id="SM00181">
    <property type="entry name" value="EGF"/>
    <property type="match status" value="5"/>
</dbReference>
<evidence type="ECO:0000313" key="13">
    <source>
        <dbReference type="EMBL" id="CAF3322244.1"/>
    </source>
</evidence>
<feature type="disulfide bond" evidence="6">
    <location>
        <begin position="1392"/>
        <end position="1401"/>
    </location>
</feature>
<evidence type="ECO:0000256" key="8">
    <source>
        <dbReference type="SAM" id="MobiDB-lite"/>
    </source>
</evidence>
<feature type="transmembrane region" description="Helical" evidence="9">
    <location>
        <begin position="1508"/>
        <end position="1526"/>
    </location>
</feature>
<evidence type="ECO:0000256" key="9">
    <source>
        <dbReference type="SAM" id="Phobius"/>
    </source>
</evidence>
<feature type="transmembrane region" description="Helical" evidence="9">
    <location>
        <begin position="1590"/>
        <end position="1612"/>
    </location>
</feature>
<keyword evidence="4 9" id="KW-0472">Membrane</keyword>
<dbReference type="InterPro" id="IPR017452">
    <property type="entry name" value="GPCR_Rhodpsn_7TM"/>
</dbReference>
<feature type="transmembrane region" description="Helical" evidence="9">
    <location>
        <begin position="1425"/>
        <end position="1449"/>
    </location>
</feature>
<keyword evidence="6" id="KW-0245">EGF-like domain</keyword>
<evidence type="ECO:0000256" key="5">
    <source>
        <dbReference type="ARBA" id="ARBA00023157"/>
    </source>
</evidence>
<organism evidence="13 14">
    <name type="scientific">Rotaria socialis</name>
    <dbReference type="NCBI Taxonomy" id="392032"/>
    <lineage>
        <taxon>Eukaryota</taxon>
        <taxon>Metazoa</taxon>
        <taxon>Spiralia</taxon>
        <taxon>Gnathifera</taxon>
        <taxon>Rotifera</taxon>
        <taxon>Eurotatoria</taxon>
        <taxon>Bdelloidea</taxon>
        <taxon>Philodinida</taxon>
        <taxon>Philodinidae</taxon>
        <taxon>Rotaria</taxon>
    </lineage>
</organism>
<keyword evidence="3 9" id="KW-1133">Transmembrane helix</keyword>
<dbReference type="PROSITE" id="PS00022">
    <property type="entry name" value="EGF_1"/>
    <property type="match status" value="6"/>
</dbReference>
<evidence type="ECO:0000259" key="11">
    <source>
        <dbReference type="PROSITE" id="PS50026"/>
    </source>
</evidence>
<feature type="disulfide bond" evidence="6">
    <location>
        <begin position="1111"/>
        <end position="1120"/>
    </location>
</feature>
<evidence type="ECO:0000256" key="2">
    <source>
        <dbReference type="ARBA" id="ARBA00022692"/>
    </source>
</evidence>
<evidence type="ECO:0000256" key="10">
    <source>
        <dbReference type="SAM" id="SignalP"/>
    </source>
</evidence>
<dbReference type="CDD" id="cd00054">
    <property type="entry name" value="EGF_CA"/>
    <property type="match status" value="1"/>
</dbReference>
<feature type="compositionally biased region" description="Basic and acidic residues" evidence="8">
    <location>
        <begin position="1731"/>
        <end position="1743"/>
    </location>
</feature>
<dbReference type="InterPro" id="IPR000742">
    <property type="entry name" value="EGF"/>
</dbReference>
<feature type="domain" description="EGF-like" evidence="11">
    <location>
        <begin position="1364"/>
        <end position="1402"/>
    </location>
</feature>
<feature type="domain" description="EGF-like" evidence="11">
    <location>
        <begin position="1167"/>
        <end position="1208"/>
    </location>
</feature>
<accession>A0A817TPV8</accession>
<dbReference type="PANTHER" id="PTHR24033:SF151">
    <property type="entry name" value="NOTCH 2"/>
    <property type="match status" value="1"/>
</dbReference>
<feature type="disulfide bond" evidence="7">
    <location>
        <begin position="219"/>
        <end position="237"/>
    </location>
</feature>
<feature type="domain" description="EGF-like" evidence="11">
    <location>
        <begin position="1082"/>
        <end position="1121"/>
    </location>
</feature>
<dbReference type="Gene3D" id="4.10.400.10">
    <property type="entry name" value="Low-density Lipoprotein Receptor"/>
    <property type="match status" value="2"/>
</dbReference>
<dbReference type="EMBL" id="CAJNYV010000014">
    <property type="protein sequence ID" value="CAF3322244.1"/>
    <property type="molecule type" value="Genomic_DNA"/>
</dbReference>
<evidence type="ECO:0000256" key="4">
    <source>
        <dbReference type="ARBA" id="ARBA00023136"/>
    </source>
</evidence>
<name>A0A817TPV8_9BILA</name>
<protein>
    <submittedName>
        <fullName evidence="13">Uncharacterized protein</fullName>
    </submittedName>
</protein>
<feature type="transmembrane region" description="Helical" evidence="9">
    <location>
        <begin position="1538"/>
        <end position="1562"/>
    </location>
</feature>
<dbReference type="InterPro" id="IPR036055">
    <property type="entry name" value="LDL_receptor-like_sf"/>
</dbReference>
<feature type="disulfide bond" evidence="6">
    <location>
        <begin position="1155"/>
        <end position="1164"/>
    </location>
</feature>
<proteinExistence type="predicted"/>
<dbReference type="Pfam" id="PF00057">
    <property type="entry name" value="Ldl_recept_a"/>
    <property type="match status" value="2"/>
</dbReference>
<reference evidence="13" key="1">
    <citation type="submission" date="2021-02" db="EMBL/GenBank/DDBJ databases">
        <authorList>
            <person name="Nowell W R."/>
        </authorList>
    </citation>
    <scope>NUCLEOTIDE SEQUENCE</scope>
</reference>
<comment type="caution">
    <text evidence="6">Lacks conserved residue(s) required for the propagation of feature annotation.</text>
</comment>
<feature type="compositionally biased region" description="Basic residues" evidence="8">
    <location>
        <begin position="1762"/>
        <end position="1777"/>
    </location>
</feature>
<dbReference type="Proteomes" id="UP000663865">
    <property type="component" value="Unassembled WGS sequence"/>
</dbReference>
<feature type="disulfide bond" evidence="7">
    <location>
        <begin position="653"/>
        <end position="665"/>
    </location>
</feature>
<keyword evidence="2 9" id="KW-0812">Transmembrane</keyword>
<dbReference type="PROSITE" id="PS01186">
    <property type="entry name" value="EGF_2"/>
    <property type="match status" value="1"/>
</dbReference>
<evidence type="ECO:0000256" key="6">
    <source>
        <dbReference type="PROSITE-ProRule" id="PRU00076"/>
    </source>
</evidence>
<feature type="transmembrane region" description="Helical" evidence="9">
    <location>
        <begin position="1673"/>
        <end position="1693"/>
    </location>
</feature>
<evidence type="ECO:0000256" key="7">
    <source>
        <dbReference type="PROSITE-ProRule" id="PRU00124"/>
    </source>
</evidence>
<dbReference type="PRINTS" id="PR00261">
    <property type="entry name" value="LDLRECEPTOR"/>
</dbReference>
<keyword evidence="5 6" id="KW-1015">Disulfide bond</keyword>
<feature type="disulfide bond" evidence="7">
    <location>
        <begin position="212"/>
        <end position="224"/>
    </location>
</feature>
<feature type="region of interest" description="Disordered" evidence="8">
    <location>
        <begin position="1722"/>
        <end position="1787"/>
    </location>
</feature>
<dbReference type="PROSITE" id="PS50068">
    <property type="entry name" value="LDLRA_2"/>
    <property type="match status" value="4"/>
</dbReference>
<feature type="transmembrane region" description="Helical" evidence="9">
    <location>
        <begin position="1461"/>
        <end position="1482"/>
    </location>
</feature>
<feature type="disulfide bond" evidence="7">
    <location>
        <begin position="170"/>
        <end position="182"/>
    </location>
</feature>
<evidence type="ECO:0000259" key="12">
    <source>
        <dbReference type="PROSITE" id="PS50262"/>
    </source>
</evidence>
<gene>
    <name evidence="13" type="ORF">KIK155_LOCUS603</name>
</gene>
<dbReference type="PROSITE" id="PS50262">
    <property type="entry name" value="G_PROTEIN_RECEP_F1_2"/>
    <property type="match status" value="1"/>
</dbReference>
<dbReference type="PROSITE" id="PS50026">
    <property type="entry name" value="EGF_3"/>
    <property type="match status" value="4"/>
</dbReference>
<dbReference type="SUPFAM" id="SSF57424">
    <property type="entry name" value="LDL receptor-like module"/>
    <property type="match status" value="2"/>
</dbReference>
<evidence type="ECO:0000313" key="14">
    <source>
        <dbReference type="Proteomes" id="UP000663865"/>
    </source>
</evidence>
<dbReference type="Gene3D" id="2.10.25.10">
    <property type="entry name" value="Laminin"/>
    <property type="match status" value="2"/>
</dbReference>
<comment type="caution">
    <text evidence="13">The sequence shown here is derived from an EMBL/GenBank/DDBJ whole genome shotgun (WGS) entry which is preliminary data.</text>
</comment>